<evidence type="ECO:0000313" key="3">
    <source>
        <dbReference type="Proteomes" id="UP001147700"/>
    </source>
</evidence>
<accession>A0ABT4RE62</accession>
<organism evidence="2 3">
    <name type="scientific">Solirubrobacter deserti</name>
    <dbReference type="NCBI Taxonomy" id="2282478"/>
    <lineage>
        <taxon>Bacteria</taxon>
        <taxon>Bacillati</taxon>
        <taxon>Actinomycetota</taxon>
        <taxon>Thermoleophilia</taxon>
        <taxon>Solirubrobacterales</taxon>
        <taxon>Solirubrobacteraceae</taxon>
        <taxon>Solirubrobacter</taxon>
    </lineage>
</organism>
<keyword evidence="3" id="KW-1185">Reference proteome</keyword>
<gene>
    <name evidence="2" type="ORF">OJ962_03840</name>
</gene>
<comment type="caution">
    <text evidence="2">The sequence shown here is derived from an EMBL/GenBank/DDBJ whole genome shotgun (WGS) entry which is preliminary data.</text>
</comment>
<protein>
    <submittedName>
        <fullName evidence="2">Uncharacterized protein</fullName>
    </submittedName>
</protein>
<proteinExistence type="predicted"/>
<feature type="region of interest" description="Disordered" evidence="1">
    <location>
        <begin position="16"/>
        <end position="46"/>
    </location>
</feature>
<evidence type="ECO:0000313" key="2">
    <source>
        <dbReference type="EMBL" id="MDA0136615.1"/>
    </source>
</evidence>
<reference evidence="2" key="1">
    <citation type="submission" date="2022-10" db="EMBL/GenBank/DDBJ databases">
        <title>The WGS of Solirubrobacter sp. CPCC 204708.</title>
        <authorList>
            <person name="Jiang Z."/>
        </authorList>
    </citation>
    <scope>NUCLEOTIDE SEQUENCE</scope>
    <source>
        <strain evidence="2">CPCC 204708</strain>
    </source>
</reference>
<name>A0ABT4RE62_9ACTN</name>
<dbReference type="Proteomes" id="UP001147700">
    <property type="component" value="Unassembled WGS sequence"/>
</dbReference>
<dbReference type="EMBL" id="JAPCID010000005">
    <property type="protein sequence ID" value="MDA0136615.1"/>
    <property type="molecule type" value="Genomic_DNA"/>
</dbReference>
<evidence type="ECO:0000256" key="1">
    <source>
        <dbReference type="SAM" id="MobiDB-lite"/>
    </source>
</evidence>
<sequence length="92" mass="10454">MHHVVADLHVLEDLGHRERRRAQDPRGLVARAEQEHATEDGQLAVDSDQARDIAPVAFAELGEDLVVDRVEFARELVDLLVGQLRQRAFDHR</sequence>